<dbReference type="Pfam" id="PF05145">
    <property type="entry name" value="AbrB"/>
    <property type="match status" value="1"/>
</dbReference>
<sequence length="352" mass="36185">MSPRGFDTLLRFLAALAVGAAGGALFWSIHAPLPWVLGSMAACAVASVAGLPIQASAATRRPMAAVIGVVLGSSFGPHLLPQARDWIIPLAALPFFLATAALLCVTYFRKVAKFDPATAYFAGMPGGIAEMVVMGAERGADERAIGLIHGARIFLVVFILPFLIRLDHAPVAASAITPVTGDVASWSLLFWGLGCALLGLLIGRLLRLPAWHLVGPLAVSAAVHMSGLADFRIPGWALAAAQVGLGATMGCRFVGLTLKELLRILALAAGSTAILLAVTFAWAAGIGTLAGVDPVLLTLAYSPGGLAEMSMVALSLALEPGVVVIHHLTRVILVLIGAPLGFASMGRKSGAD</sequence>
<feature type="transmembrane region" description="Helical" evidence="1">
    <location>
        <begin position="295"/>
        <end position="316"/>
    </location>
</feature>
<feature type="transmembrane region" description="Helical" evidence="1">
    <location>
        <begin position="235"/>
        <end position="254"/>
    </location>
</feature>
<dbReference type="GO" id="GO:0010468">
    <property type="term" value="P:regulation of gene expression"/>
    <property type="evidence" value="ECO:0007669"/>
    <property type="project" value="InterPro"/>
</dbReference>
<dbReference type="InterPro" id="IPR017516">
    <property type="entry name" value="AbrB_dup"/>
</dbReference>
<feature type="transmembrane region" description="Helical" evidence="1">
    <location>
        <begin position="144"/>
        <end position="164"/>
    </location>
</feature>
<protein>
    <submittedName>
        <fullName evidence="2">AbrB family transcriptional regulator</fullName>
    </submittedName>
</protein>
<accession>A0A6M4G3W0</accession>
<dbReference type="NCBIfam" id="TIGR03082">
    <property type="entry name" value="Gneg_AbrB_dup"/>
    <property type="match status" value="2"/>
</dbReference>
<name>A0A6M4G3W0_SPHYA</name>
<proteinExistence type="predicted"/>
<dbReference type="PIRSF" id="PIRSF038991">
    <property type="entry name" value="Protein_AbrB"/>
    <property type="match status" value="1"/>
</dbReference>
<dbReference type="RefSeq" id="WP_169860142.1">
    <property type="nucleotide sequence ID" value="NZ_CP053021.1"/>
</dbReference>
<feature type="transmembrane region" description="Helical" evidence="1">
    <location>
        <begin position="184"/>
        <end position="203"/>
    </location>
</feature>
<keyword evidence="1" id="KW-1133">Transmembrane helix</keyword>
<evidence type="ECO:0000313" key="2">
    <source>
        <dbReference type="EMBL" id="QJR01244.1"/>
    </source>
</evidence>
<feature type="transmembrane region" description="Helical" evidence="1">
    <location>
        <begin position="210"/>
        <end position="229"/>
    </location>
</feature>
<feature type="transmembrane region" description="Helical" evidence="1">
    <location>
        <begin position="12"/>
        <end position="29"/>
    </location>
</feature>
<evidence type="ECO:0000256" key="1">
    <source>
        <dbReference type="SAM" id="Phobius"/>
    </source>
</evidence>
<dbReference type="PANTHER" id="PTHR38457">
    <property type="entry name" value="REGULATOR ABRB-RELATED"/>
    <property type="match status" value="1"/>
</dbReference>
<organism evidence="2 3">
    <name type="scientific">Sphingobium yanoikuyae</name>
    <name type="common">Sphingomonas yanoikuyae</name>
    <dbReference type="NCBI Taxonomy" id="13690"/>
    <lineage>
        <taxon>Bacteria</taxon>
        <taxon>Pseudomonadati</taxon>
        <taxon>Pseudomonadota</taxon>
        <taxon>Alphaproteobacteria</taxon>
        <taxon>Sphingomonadales</taxon>
        <taxon>Sphingomonadaceae</taxon>
        <taxon>Sphingobium</taxon>
    </lineage>
</organism>
<dbReference type="GO" id="GO:0016020">
    <property type="term" value="C:membrane"/>
    <property type="evidence" value="ECO:0007669"/>
    <property type="project" value="InterPro"/>
</dbReference>
<dbReference type="AlphaFoldDB" id="A0A6M4G3W0"/>
<feature type="transmembrane region" description="Helical" evidence="1">
    <location>
        <begin position="86"/>
        <end position="108"/>
    </location>
</feature>
<dbReference type="PANTHER" id="PTHR38457:SF1">
    <property type="entry name" value="REGULATOR ABRB-RELATED"/>
    <property type="match status" value="1"/>
</dbReference>
<feature type="transmembrane region" description="Helical" evidence="1">
    <location>
        <begin position="62"/>
        <end position="80"/>
    </location>
</feature>
<reference evidence="2 3" key="1">
    <citation type="submission" date="2020-04" db="EMBL/GenBank/DDBJ databases">
        <title>The Whole Genome Analysis of High salt-tolerant Sphingobium yanoikuyae YC-XJ2 with Aryl organophosphorus flame retardants (aryl-OPFRs)-degrading capacity and characteristics of Related phosphotriesterase.</title>
        <authorList>
            <person name="Li X."/>
        </authorList>
    </citation>
    <scope>NUCLEOTIDE SEQUENCE [LARGE SCALE GENOMIC DNA]</scope>
    <source>
        <strain evidence="2 3">YC-XJ2</strain>
    </source>
</reference>
<feature type="transmembrane region" description="Helical" evidence="1">
    <location>
        <begin position="261"/>
        <end position="283"/>
    </location>
</feature>
<feature type="transmembrane region" description="Helical" evidence="1">
    <location>
        <begin position="35"/>
        <end position="55"/>
    </location>
</feature>
<feature type="transmembrane region" description="Helical" evidence="1">
    <location>
        <begin position="328"/>
        <end position="346"/>
    </location>
</feature>
<dbReference type="InterPro" id="IPR007820">
    <property type="entry name" value="AbrB_fam"/>
</dbReference>
<dbReference type="EMBL" id="CP053021">
    <property type="protein sequence ID" value="QJR01244.1"/>
    <property type="molecule type" value="Genomic_DNA"/>
</dbReference>
<evidence type="ECO:0000313" key="3">
    <source>
        <dbReference type="Proteomes" id="UP000502611"/>
    </source>
</evidence>
<dbReference type="Proteomes" id="UP000502611">
    <property type="component" value="Chromosome"/>
</dbReference>
<keyword evidence="1" id="KW-0472">Membrane</keyword>
<gene>
    <name evidence="2" type="ORF">HH800_02935</name>
</gene>
<keyword evidence="1" id="KW-0812">Transmembrane</keyword>